<reference evidence="9 10" key="1">
    <citation type="submission" date="2020-08" db="EMBL/GenBank/DDBJ databases">
        <title>Genomic Encyclopedia of Type Strains, Phase IV (KMG-V): Genome sequencing to study the core and pangenomes of soil and plant-associated prokaryotes.</title>
        <authorList>
            <person name="Whitman W."/>
        </authorList>
    </citation>
    <scope>NUCLEOTIDE SEQUENCE [LARGE SCALE GENOMIC DNA]</scope>
    <source>
        <strain evidence="9 10">M8UP14</strain>
    </source>
</reference>
<evidence type="ECO:0000256" key="2">
    <source>
        <dbReference type="ARBA" id="ARBA00007613"/>
    </source>
</evidence>
<keyword evidence="7" id="KW-0998">Cell outer membrane</keyword>
<feature type="compositionally biased region" description="Pro residues" evidence="8">
    <location>
        <begin position="684"/>
        <end position="699"/>
    </location>
</feature>
<evidence type="ECO:0000256" key="1">
    <source>
        <dbReference type="ARBA" id="ARBA00004442"/>
    </source>
</evidence>
<dbReference type="EMBL" id="JACHIP010000006">
    <property type="protein sequence ID" value="MBB5059456.1"/>
    <property type="molecule type" value="Genomic_DNA"/>
</dbReference>
<keyword evidence="10" id="KW-1185">Reference proteome</keyword>
<dbReference type="AlphaFoldDB" id="A0A7W7ZHN5"/>
<dbReference type="InterPro" id="IPR051906">
    <property type="entry name" value="TolC-like"/>
</dbReference>
<evidence type="ECO:0000313" key="9">
    <source>
        <dbReference type="EMBL" id="MBB5059456.1"/>
    </source>
</evidence>
<sequence length="699" mass="74322">MKRIDLKAAATIGLVLIGSTPQQGFTQQATPPATPPASSSSAGLTADGLPQAPEPKLTEPLFLRSTARDYTKPKSHFTNPIAPYTAISVPMPRLANSSQLDSLLRDGKIYLSLSDAIALALENNYDIAIARINLDIADTDLLRARAGSTLRGVSTGIVANTLGGTTSTITGGGGPGGTSSSAGGGGTGASGLVLSTNGGGPLPENLDPTLTSQLEYEPTSQKQANTLFSGGLTVLNTNTSTYNFGYTQGFITGTQLAVTFNNSRVTTNNPFSNYSPDITSSFRATATQHLLQGFGWGVNGRFILQAKNDRRITDSSFRQQVLYTVNQVENIYWGLVSAYEDVQAKERALGQSTQLTSDNRKQLEIGTLAPLDVVNSDSTVATDKQALIVSQTNLEYQQLIMKQAIARTLNDPALSAAPVIPTDRVGLDRLPEEDTPVEDLVRQAYVNNPQIEQAILNMKNNEITIKAEKNGLLPTVDAYAFYGASALGGAQSANALNFNTGKPYDPGTFPSIGYGTVLKDLFNSSAPDKGVGVNITIPLRNRTAQADQARSQMEYRQSQMRLQQIYTQIRIQVINAQFALTNDRAQVMAAQAAHDFANQSLDAEQKKYKLGASTTANVLQQGRNLATSENNLLSATAAYAKDRAALQQLLSTTLDHYSISIESAATGDIAKAPVIPGLTAPKAPEAPKPISSTPPPPPQ</sequence>
<feature type="region of interest" description="Disordered" evidence="8">
    <location>
        <begin position="23"/>
        <end position="58"/>
    </location>
</feature>
<comment type="caution">
    <text evidence="9">The sequence shown here is derived from an EMBL/GenBank/DDBJ whole genome shotgun (WGS) entry which is preliminary data.</text>
</comment>
<protein>
    <submittedName>
        <fullName evidence="9">Outer membrane protein TolC</fullName>
    </submittedName>
</protein>
<dbReference type="InterPro" id="IPR003423">
    <property type="entry name" value="OMP_efflux"/>
</dbReference>
<keyword evidence="6" id="KW-0472">Membrane</keyword>
<dbReference type="PANTHER" id="PTHR30026:SF23">
    <property type="entry name" value="TO APRF-PUTATIVE OUTER MEMBRANE EFFLUX PROTEIN OR SECRETED ALKALINE PHOSPHATASE-RELATED"/>
    <property type="match status" value="1"/>
</dbReference>
<name>A0A7W7ZHN5_9BACT</name>
<dbReference type="GO" id="GO:0009279">
    <property type="term" value="C:cell outer membrane"/>
    <property type="evidence" value="ECO:0007669"/>
    <property type="project" value="UniProtKB-SubCell"/>
</dbReference>
<feature type="compositionally biased region" description="Gly residues" evidence="8">
    <location>
        <begin position="170"/>
        <end position="189"/>
    </location>
</feature>
<evidence type="ECO:0000256" key="5">
    <source>
        <dbReference type="ARBA" id="ARBA00022692"/>
    </source>
</evidence>
<comment type="similarity">
    <text evidence="2">Belongs to the outer membrane factor (OMF) (TC 1.B.17) family.</text>
</comment>
<gene>
    <name evidence="9" type="ORF">HDF16_004182</name>
</gene>
<organism evidence="9 10">
    <name type="scientific">Granulicella aggregans</name>
    <dbReference type="NCBI Taxonomy" id="474949"/>
    <lineage>
        <taxon>Bacteria</taxon>
        <taxon>Pseudomonadati</taxon>
        <taxon>Acidobacteriota</taxon>
        <taxon>Terriglobia</taxon>
        <taxon>Terriglobales</taxon>
        <taxon>Acidobacteriaceae</taxon>
        <taxon>Granulicella</taxon>
    </lineage>
</organism>
<dbReference type="RefSeq" id="WP_184221011.1">
    <property type="nucleotide sequence ID" value="NZ_JACHIP010000006.1"/>
</dbReference>
<evidence type="ECO:0000256" key="3">
    <source>
        <dbReference type="ARBA" id="ARBA00022448"/>
    </source>
</evidence>
<keyword evidence="4" id="KW-1134">Transmembrane beta strand</keyword>
<dbReference type="Pfam" id="PF02321">
    <property type="entry name" value="OEP"/>
    <property type="match status" value="1"/>
</dbReference>
<feature type="region of interest" description="Disordered" evidence="8">
    <location>
        <begin position="165"/>
        <end position="206"/>
    </location>
</feature>
<dbReference type="PANTHER" id="PTHR30026">
    <property type="entry name" value="OUTER MEMBRANE PROTEIN TOLC"/>
    <property type="match status" value="1"/>
</dbReference>
<evidence type="ECO:0000256" key="7">
    <source>
        <dbReference type="ARBA" id="ARBA00023237"/>
    </source>
</evidence>
<dbReference type="GO" id="GO:0015288">
    <property type="term" value="F:porin activity"/>
    <property type="evidence" value="ECO:0007669"/>
    <property type="project" value="TreeGrafter"/>
</dbReference>
<feature type="region of interest" description="Disordered" evidence="8">
    <location>
        <begin position="675"/>
        <end position="699"/>
    </location>
</feature>
<dbReference type="GO" id="GO:1990281">
    <property type="term" value="C:efflux pump complex"/>
    <property type="evidence" value="ECO:0007669"/>
    <property type="project" value="TreeGrafter"/>
</dbReference>
<dbReference type="SUPFAM" id="SSF56954">
    <property type="entry name" value="Outer membrane efflux proteins (OEP)"/>
    <property type="match status" value="1"/>
</dbReference>
<evidence type="ECO:0000256" key="8">
    <source>
        <dbReference type="SAM" id="MobiDB-lite"/>
    </source>
</evidence>
<evidence type="ECO:0000313" key="10">
    <source>
        <dbReference type="Proteomes" id="UP000540989"/>
    </source>
</evidence>
<accession>A0A7W7ZHN5</accession>
<keyword evidence="5" id="KW-0812">Transmembrane</keyword>
<dbReference type="GO" id="GO:0015562">
    <property type="term" value="F:efflux transmembrane transporter activity"/>
    <property type="evidence" value="ECO:0007669"/>
    <property type="project" value="InterPro"/>
</dbReference>
<evidence type="ECO:0000256" key="6">
    <source>
        <dbReference type="ARBA" id="ARBA00023136"/>
    </source>
</evidence>
<dbReference type="Proteomes" id="UP000540989">
    <property type="component" value="Unassembled WGS sequence"/>
</dbReference>
<keyword evidence="3" id="KW-0813">Transport</keyword>
<comment type="subcellular location">
    <subcellularLocation>
        <location evidence="1">Cell outer membrane</location>
    </subcellularLocation>
</comment>
<evidence type="ECO:0000256" key="4">
    <source>
        <dbReference type="ARBA" id="ARBA00022452"/>
    </source>
</evidence>
<dbReference type="Gene3D" id="1.20.1600.10">
    <property type="entry name" value="Outer membrane efflux proteins (OEP)"/>
    <property type="match status" value="1"/>
</dbReference>
<proteinExistence type="inferred from homology"/>
<feature type="compositionally biased region" description="Low complexity" evidence="8">
    <location>
        <begin position="23"/>
        <end position="42"/>
    </location>
</feature>